<keyword evidence="4" id="KW-1185">Reference proteome</keyword>
<evidence type="ECO:0000313" key="4">
    <source>
        <dbReference type="Proteomes" id="UP000563151"/>
    </source>
</evidence>
<dbReference type="Pfam" id="PF12395">
    <property type="entry name" value="DUF3658"/>
    <property type="match status" value="1"/>
</dbReference>
<evidence type="ECO:0000259" key="1">
    <source>
        <dbReference type="Pfam" id="PF08874"/>
    </source>
</evidence>
<comment type="caution">
    <text evidence="3">The sequence shown here is derived from an EMBL/GenBank/DDBJ whole genome shotgun (WGS) entry which is preliminary data.</text>
</comment>
<protein>
    <submittedName>
        <fullName evidence="3">DUF1835 domain-containing protein</fullName>
    </submittedName>
</protein>
<organism evidence="3 4">
    <name type="scientific">Clostridium tetanomorphum</name>
    <dbReference type="NCBI Taxonomy" id="1553"/>
    <lineage>
        <taxon>Bacteria</taxon>
        <taxon>Bacillati</taxon>
        <taxon>Bacillota</taxon>
        <taxon>Clostridia</taxon>
        <taxon>Eubacteriales</taxon>
        <taxon>Clostridiaceae</taxon>
        <taxon>Clostridium</taxon>
    </lineage>
</organism>
<sequence length="264" mass="30764">MGNLIHICFSASASGSLKYALKTNLISGNKSIDFFDDLSNGPIYGKVDLGDRINWCKKLIKEYKAEYIEDLRENYYKFNKKLSKITSEDTVYFWIGNNASELVALMYTLEKLNLPLENMYIINVSQVTYNQGLINEFTPRSVGEVSSNRLSEILETKKKIKKETYNSLLNNWNKIKEEKGKLRIYKDGQVITVKEDYFDNQILKYTPKEFRKCARVVGKTIGYSEKSISDYYIFLRIQQLIKNGLIEYKGNFKLMREMEVKISN</sequence>
<dbReference type="Pfam" id="PF08874">
    <property type="entry name" value="DUF1835"/>
    <property type="match status" value="1"/>
</dbReference>
<feature type="domain" description="DUF1835" evidence="1">
    <location>
        <begin position="5"/>
        <end position="124"/>
    </location>
</feature>
<evidence type="ECO:0000313" key="3">
    <source>
        <dbReference type="EMBL" id="MBC2398057.1"/>
    </source>
</evidence>
<proteinExistence type="predicted"/>
<dbReference type="RefSeq" id="WP_051593091.1">
    <property type="nucleotide sequence ID" value="NZ_JAAZWO010000010.1"/>
</dbReference>
<dbReference type="InterPro" id="IPR014973">
    <property type="entry name" value="DUF1835"/>
</dbReference>
<dbReference type="InterPro" id="IPR022123">
    <property type="entry name" value="DUF3658"/>
</dbReference>
<evidence type="ECO:0000259" key="2">
    <source>
        <dbReference type="Pfam" id="PF12395"/>
    </source>
</evidence>
<accession>A0A923E7P1</accession>
<feature type="domain" description="DUF3658" evidence="2">
    <location>
        <begin position="154"/>
        <end position="259"/>
    </location>
</feature>
<dbReference type="Proteomes" id="UP000563151">
    <property type="component" value="Unassembled WGS sequence"/>
</dbReference>
<dbReference type="EMBL" id="JAAZWO010000010">
    <property type="protein sequence ID" value="MBC2398057.1"/>
    <property type="molecule type" value="Genomic_DNA"/>
</dbReference>
<dbReference type="AlphaFoldDB" id="A0A923E7P1"/>
<reference evidence="3 4" key="1">
    <citation type="submission" date="2020-04" db="EMBL/GenBank/DDBJ databases">
        <title>Genomic insights into acetone-butanol-ethanol (ABE) fermentation by sequencing solventogenic clostridia strains.</title>
        <authorList>
            <person name="Brown S."/>
        </authorList>
    </citation>
    <scope>NUCLEOTIDE SEQUENCE [LARGE SCALE GENOMIC DNA]</scope>
    <source>
        <strain evidence="3 4">DJ011</strain>
    </source>
</reference>
<name>A0A923E7P1_CLOTT</name>
<gene>
    <name evidence="3" type="ORF">HGG79_09755</name>
</gene>